<dbReference type="GO" id="GO:0008855">
    <property type="term" value="F:exodeoxyribonuclease VII activity"/>
    <property type="evidence" value="ECO:0007669"/>
    <property type="project" value="UniProtKB-UniRule"/>
</dbReference>
<dbReference type="EMBL" id="CP001219">
    <property type="protein sequence ID" value="ACK79424.1"/>
    <property type="molecule type" value="Genomic_DNA"/>
</dbReference>
<evidence type="ECO:0000256" key="6">
    <source>
        <dbReference type="HAMAP-Rule" id="MF_00337"/>
    </source>
</evidence>
<evidence type="ECO:0000256" key="4">
    <source>
        <dbReference type="ARBA" id="ARBA00022801"/>
    </source>
</evidence>
<dbReference type="InterPro" id="IPR003761">
    <property type="entry name" value="Exonuc_VII_S"/>
</dbReference>
<dbReference type="PANTHER" id="PTHR34137:SF1">
    <property type="entry name" value="EXODEOXYRIBONUCLEASE 7 SMALL SUBUNIT"/>
    <property type="match status" value="1"/>
</dbReference>
<name>B7JC71_ACIF2</name>
<dbReference type="STRING" id="243159.AFE_1976"/>
<dbReference type="AlphaFoldDB" id="B7JC71"/>
<keyword evidence="5 6" id="KW-0269">Exonuclease</keyword>
<gene>
    <name evidence="6 7" type="primary">xseB</name>
    <name evidence="7" type="ordered locus">AFE_1976</name>
</gene>
<proteinExistence type="inferred from homology"/>
<comment type="subunit">
    <text evidence="6">Heterooligomer composed of large and small subunits.</text>
</comment>
<dbReference type="PANTHER" id="PTHR34137">
    <property type="entry name" value="EXODEOXYRIBONUCLEASE 7 SMALL SUBUNIT"/>
    <property type="match status" value="1"/>
</dbReference>
<dbReference type="EC" id="3.1.11.6" evidence="6"/>
<dbReference type="HAMAP" id="MF_00337">
    <property type="entry name" value="Exonuc_7_S"/>
    <property type="match status" value="1"/>
</dbReference>
<comment type="catalytic activity">
    <reaction evidence="6">
        <text>Exonucleolytic cleavage in either 5'- to 3'- or 3'- to 5'-direction to yield nucleoside 5'-phosphates.</text>
        <dbReference type="EC" id="3.1.11.6"/>
    </reaction>
</comment>
<dbReference type="Pfam" id="PF02609">
    <property type="entry name" value="Exonuc_VII_S"/>
    <property type="match status" value="1"/>
</dbReference>
<comment type="function">
    <text evidence="6">Bidirectionally degrades single-stranded DNA into large acid-insoluble oligonucleotides, which are then degraded further into small acid-soluble oligonucleotides.</text>
</comment>
<dbReference type="GO" id="GO:0009318">
    <property type="term" value="C:exodeoxyribonuclease VII complex"/>
    <property type="evidence" value="ECO:0007669"/>
    <property type="project" value="UniProtKB-UniRule"/>
</dbReference>
<dbReference type="InterPro" id="IPR037004">
    <property type="entry name" value="Exonuc_VII_ssu_sf"/>
</dbReference>
<evidence type="ECO:0000313" key="7">
    <source>
        <dbReference type="EMBL" id="ACK79424.1"/>
    </source>
</evidence>
<dbReference type="HOGENOM" id="CLU_145918_3_3_6"/>
<sequence length="89" mass="9708">MANMEKHMNDESSPVEAPADFASTLDALEETVRRLEGGQLGLEDSVALFQRGIELSRRAEAQLQNARQIVETLLGEDAVPAPLTQEEDG</sequence>
<evidence type="ECO:0000313" key="8">
    <source>
        <dbReference type="Proteomes" id="UP000001362"/>
    </source>
</evidence>
<reference evidence="7 8" key="1">
    <citation type="journal article" date="2008" name="BMC Genomics">
        <title>Acidithiobacillus ferrooxidans metabolism: from genome sequence to industrial applications.</title>
        <authorList>
            <person name="Valdes J."/>
            <person name="Pedroso I."/>
            <person name="Quatrini R."/>
            <person name="Dodson R.J."/>
            <person name="Tettelin H."/>
            <person name="Blake R.II."/>
            <person name="Eisen J.A."/>
            <person name="Holmes D.S."/>
        </authorList>
    </citation>
    <scope>NUCLEOTIDE SEQUENCE [LARGE SCALE GENOMIC DNA]</scope>
    <source>
        <strain evidence="8">ATCC 23270 / DSM 14882 / CIP 104768 / NCIMB 8455</strain>
    </source>
</reference>
<keyword evidence="2 6" id="KW-0963">Cytoplasm</keyword>
<dbReference type="KEGG" id="afr:AFE_1976"/>
<keyword evidence="8" id="KW-1185">Reference proteome</keyword>
<dbReference type="GO" id="GO:0006308">
    <property type="term" value="P:DNA catabolic process"/>
    <property type="evidence" value="ECO:0007669"/>
    <property type="project" value="UniProtKB-UniRule"/>
</dbReference>
<organism evidence="7 8">
    <name type="scientific">Acidithiobacillus ferrooxidans (strain ATCC 23270 / DSM 14882 / CIP 104768 / NCIMB 8455)</name>
    <name type="common">Ferrobacillus ferrooxidans (strain ATCC 23270)</name>
    <dbReference type="NCBI Taxonomy" id="243159"/>
    <lineage>
        <taxon>Bacteria</taxon>
        <taxon>Pseudomonadati</taxon>
        <taxon>Pseudomonadota</taxon>
        <taxon>Acidithiobacillia</taxon>
        <taxon>Acidithiobacillales</taxon>
        <taxon>Acidithiobacillaceae</taxon>
        <taxon>Acidithiobacillus</taxon>
    </lineage>
</organism>
<dbReference type="Proteomes" id="UP000001362">
    <property type="component" value="Chromosome"/>
</dbReference>
<evidence type="ECO:0000256" key="3">
    <source>
        <dbReference type="ARBA" id="ARBA00022722"/>
    </source>
</evidence>
<dbReference type="SUPFAM" id="SSF116842">
    <property type="entry name" value="XseB-like"/>
    <property type="match status" value="1"/>
</dbReference>
<evidence type="ECO:0000256" key="1">
    <source>
        <dbReference type="ARBA" id="ARBA00009998"/>
    </source>
</evidence>
<comment type="subcellular location">
    <subcellularLocation>
        <location evidence="6">Cytoplasm</location>
    </subcellularLocation>
</comment>
<dbReference type="PaxDb" id="243159-AFE_1976"/>
<accession>B7JC71</accession>
<dbReference type="eggNOG" id="COG1722">
    <property type="taxonomic scope" value="Bacteria"/>
</dbReference>
<dbReference type="GO" id="GO:0005829">
    <property type="term" value="C:cytosol"/>
    <property type="evidence" value="ECO:0007669"/>
    <property type="project" value="TreeGrafter"/>
</dbReference>
<dbReference type="NCBIfam" id="TIGR01280">
    <property type="entry name" value="xseB"/>
    <property type="match status" value="1"/>
</dbReference>
<evidence type="ECO:0000256" key="5">
    <source>
        <dbReference type="ARBA" id="ARBA00022839"/>
    </source>
</evidence>
<comment type="similarity">
    <text evidence="1 6">Belongs to the XseB family.</text>
</comment>
<keyword evidence="3 6" id="KW-0540">Nuclease</keyword>
<keyword evidence="4 6" id="KW-0378">Hydrolase</keyword>
<protein>
    <recommendedName>
        <fullName evidence="6">Exodeoxyribonuclease 7 small subunit</fullName>
        <ecNumber evidence="6">3.1.11.6</ecNumber>
    </recommendedName>
    <alternativeName>
        <fullName evidence="6">Exodeoxyribonuclease VII small subunit</fullName>
        <shortName evidence="6">Exonuclease VII small subunit</shortName>
    </alternativeName>
</protein>
<dbReference type="Gene3D" id="1.10.287.1040">
    <property type="entry name" value="Exonuclease VII, small subunit"/>
    <property type="match status" value="1"/>
</dbReference>
<evidence type="ECO:0000256" key="2">
    <source>
        <dbReference type="ARBA" id="ARBA00022490"/>
    </source>
</evidence>